<evidence type="ECO:0000313" key="1">
    <source>
        <dbReference type="EMBL" id="QTD97014.1"/>
    </source>
</evidence>
<dbReference type="Proteomes" id="UP000663908">
    <property type="component" value="Chromosome"/>
</dbReference>
<accession>A0ABX7TK08</accession>
<name>A0ABX7TK08_STRCY</name>
<keyword evidence="2" id="KW-1185">Reference proteome</keyword>
<protein>
    <submittedName>
        <fullName evidence="1">Uncharacterized protein</fullName>
    </submittedName>
</protein>
<dbReference type="EMBL" id="CP071839">
    <property type="protein sequence ID" value="QTD97014.1"/>
    <property type="molecule type" value="Genomic_DNA"/>
</dbReference>
<organism evidence="1 2">
    <name type="scientific">Streptomyces cyanogenus</name>
    <dbReference type="NCBI Taxonomy" id="80860"/>
    <lineage>
        <taxon>Bacteria</taxon>
        <taxon>Bacillati</taxon>
        <taxon>Actinomycetota</taxon>
        <taxon>Actinomycetes</taxon>
        <taxon>Kitasatosporales</taxon>
        <taxon>Streptomycetaceae</taxon>
        <taxon>Streptomyces</taxon>
    </lineage>
</organism>
<gene>
    <name evidence="1" type="ORF">S1361_06595</name>
</gene>
<proteinExistence type="predicted"/>
<sequence length="143" mass="15009">MTDQQPDLDVLDALADAATPGPWTVDSSIPYGHRVGSSDNADWVAWTGEHGETGSEADAAYIAAMSPEVAKALVAEVRRLRAAMEEIRHLHKDSPMGPCPVCIDADAIAEGRDGLMPYPCPTGRLAGAQDCEPAAPVVRSAAD</sequence>
<dbReference type="RefSeq" id="WP_208030903.1">
    <property type="nucleotide sequence ID" value="NZ_CP071839.1"/>
</dbReference>
<reference evidence="1 2" key="1">
    <citation type="submission" date="2021-03" db="EMBL/GenBank/DDBJ databases">
        <title>Complete genome sequence of Streptomyces cyanogenus S136, producer of anticancer angucycline landomycin A.</title>
        <authorList>
            <person name="Hrab P."/>
            <person name="Ruckert C."/>
            <person name="Busche T."/>
            <person name="Ostash I."/>
            <person name="Kalinowski J."/>
            <person name="Fedorenko V."/>
            <person name="Yushchuk O."/>
            <person name="Ostash B."/>
        </authorList>
    </citation>
    <scope>NUCLEOTIDE SEQUENCE [LARGE SCALE GENOMIC DNA]</scope>
    <source>
        <strain evidence="1 2">S136</strain>
    </source>
</reference>
<evidence type="ECO:0000313" key="2">
    <source>
        <dbReference type="Proteomes" id="UP000663908"/>
    </source>
</evidence>